<evidence type="ECO:0000256" key="8">
    <source>
        <dbReference type="SAM" id="Phobius"/>
    </source>
</evidence>
<comment type="subcellular location">
    <subcellularLocation>
        <location evidence="1">Membrane</location>
        <topology evidence="1">Multi-pass membrane protein</topology>
    </subcellularLocation>
</comment>
<feature type="region of interest" description="Disordered" evidence="7">
    <location>
        <begin position="136"/>
        <end position="221"/>
    </location>
</feature>
<evidence type="ECO:0000256" key="7">
    <source>
        <dbReference type="SAM" id="MobiDB-lite"/>
    </source>
</evidence>
<dbReference type="Pfam" id="PF04193">
    <property type="entry name" value="PQ-loop"/>
    <property type="match status" value="2"/>
</dbReference>
<accession>A0A9W7SVZ0</accession>
<dbReference type="InterPro" id="IPR006603">
    <property type="entry name" value="PQ-loop_rpt"/>
</dbReference>
<dbReference type="Proteomes" id="UP001138500">
    <property type="component" value="Unassembled WGS sequence"/>
</dbReference>
<dbReference type="SMART" id="SM00679">
    <property type="entry name" value="CTNS"/>
    <property type="match status" value="2"/>
</dbReference>
<feature type="transmembrane region" description="Helical" evidence="8">
    <location>
        <begin position="101"/>
        <end position="123"/>
    </location>
</feature>
<evidence type="ECO:0000256" key="6">
    <source>
        <dbReference type="ARBA" id="ARBA00050768"/>
    </source>
</evidence>
<comment type="caution">
    <text evidence="9">The sequence shown here is derived from an EMBL/GenBank/DDBJ whole genome shotgun (WGS) entry which is preliminary data.</text>
</comment>
<dbReference type="PANTHER" id="PTHR16201">
    <property type="entry name" value="SEVEN TRANSMEMBRANE PROTEIN 1-RELATED"/>
    <property type="match status" value="1"/>
</dbReference>
<dbReference type="GO" id="GO:0015174">
    <property type="term" value="F:basic amino acid transmembrane transporter activity"/>
    <property type="evidence" value="ECO:0007669"/>
    <property type="project" value="TreeGrafter"/>
</dbReference>
<feature type="transmembrane region" description="Helical" evidence="8">
    <location>
        <begin position="304"/>
        <end position="322"/>
    </location>
</feature>
<evidence type="ECO:0000256" key="5">
    <source>
        <dbReference type="ARBA" id="ARBA00038039"/>
    </source>
</evidence>
<evidence type="ECO:0000256" key="1">
    <source>
        <dbReference type="ARBA" id="ARBA00004141"/>
    </source>
</evidence>
<protein>
    <submittedName>
        <fullName evidence="9">PQ loop repeat protein</fullName>
    </submittedName>
</protein>
<dbReference type="FunFam" id="1.20.1280.290:FF:000009">
    <property type="entry name" value="PQ loop repeat family protein"/>
    <property type="match status" value="1"/>
</dbReference>
<dbReference type="GO" id="GO:0000329">
    <property type="term" value="C:fungal-type vacuole membrane"/>
    <property type="evidence" value="ECO:0007669"/>
    <property type="project" value="TreeGrafter"/>
</dbReference>
<evidence type="ECO:0000256" key="4">
    <source>
        <dbReference type="ARBA" id="ARBA00023136"/>
    </source>
</evidence>
<dbReference type="GO" id="GO:0034488">
    <property type="term" value="P:basic amino acid transmembrane export from vacuole"/>
    <property type="evidence" value="ECO:0007669"/>
    <property type="project" value="TreeGrafter"/>
</dbReference>
<feature type="transmembrane region" description="Helical" evidence="8">
    <location>
        <begin position="76"/>
        <end position="95"/>
    </location>
</feature>
<comment type="catalytic activity">
    <reaction evidence="6">
        <text>L-histidine(out) + L-arginine(in) = L-histidine(in) + L-arginine(out)</text>
        <dbReference type="Rhea" id="RHEA:71063"/>
        <dbReference type="ChEBI" id="CHEBI:32682"/>
        <dbReference type="ChEBI" id="CHEBI:57595"/>
    </reaction>
</comment>
<dbReference type="InterPro" id="IPR051415">
    <property type="entry name" value="LAAT-1"/>
</dbReference>
<evidence type="ECO:0000313" key="9">
    <source>
        <dbReference type="EMBL" id="KAH9834275.1"/>
    </source>
</evidence>
<name>A0A9W7SVZ0_9PEZI</name>
<feature type="transmembrane region" description="Helical" evidence="8">
    <location>
        <begin position="30"/>
        <end position="55"/>
    </location>
</feature>
<keyword evidence="2 8" id="KW-0812">Transmembrane</keyword>
<proteinExistence type="inferred from homology"/>
<keyword evidence="3 8" id="KW-1133">Transmembrane helix</keyword>
<dbReference type="Gene3D" id="1.20.1280.290">
    <property type="match status" value="2"/>
</dbReference>
<organism evidence="9 10">
    <name type="scientific">Teratosphaeria destructans</name>
    <dbReference type="NCBI Taxonomy" id="418781"/>
    <lineage>
        <taxon>Eukaryota</taxon>
        <taxon>Fungi</taxon>
        <taxon>Dikarya</taxon>
        <taxon>Ascomycota</taxon>
        <taxon>Pezizomycotina</taxon>
        <taxon>Dothideomycetes</taxon>
        <taxon>Dothideomycetidae</taxon>
        <taxon>Mycosphaerellales</taxon>
        <taxon>Teratosphaeriaceae</taxon>
        <taxon>Teratosphaeria</taxon>
    </lineage>
</organism>
<feature type="region of interest" description="Disordered" evidence="7">
    <location>
        <begin position="239"/>
        <end position="264"/>
    </location>
</feature>
<evidence type="ECO:0000256" key="2">
    <source>
        <dbReference type="ARBA" id="ARBA00022692"/>
    </source>
</evidence>
<dbReference type="AlphaFoldDB" id="A0A9W7SVZ0"/>
<comment type="similarity">
    <text evidence="5">Belongs to the laat-1 family.</text>
</comment>
<evidence type="ECO:0000256" key="3">
    <source>
        <dbReference type="ARBA" id="ARBA00022989"/>
    </source>
</evidence>
<evidence type="ECO:0000313" key="10">
    <source>
        <dbReference type="Proteomes" id="UP001138500"/>
    </source>
</evidence>
<sequence>MTWPSPTAFKPALPDHCEPTNDFLLHFSSAFHTCIPTPLAFTSNLLGTISILAWLCAQLPQIWKNYRYSSTSGLSIFFLVEWCLGDISNLLGALFTHQASWQVAIGGYYVFVDLCLVAQWLWYEKLRHGKMVRRVFGEPRDGSGPDGGTDGMYIDGMPTSQTPSTEGENDSDGNAKHSRPQVIFRSPTFARKKTDAEKASPSPSGTTIHRVGPSSSPMPSPSPRTILLIACLIAMTHATPTPLTSPPSSSLPPTTTTSPSPSPTRLELTGTILSWTSTALYLGSRLPQLLKNFHRKSTAGLSPHLFLAAFLGNLFYSAALLTNPRAWHDFGPYGGLNSSKRL</sequence>
<keyword evidence="10" id="KW-1185">Reference proteome</keyword>
<reference evidence="9 10" key="2">
    <citation type="journal article" date="2021" name="Curr. Genet.">
        <title>Genetic response to nitrogen starvation in the aggressive Eucalyptus foliar pathogen Teratosphaeria destructans.</title>
        <authorList>
            <person name="Havenga M."/>
            <person name="Wingfield B.D."/>
            <person name="Wingfield M.J."/>
            <person name="Dreyer L.L."/>
            <person name="Roets F."/>
            <person name="Aylward J."/>
        </authorList>
    </citation>
    <scope>NUCLEOTIDE SEQUENCE [LARGE SCALE GENOMIC DNA]</scope>
    <source>
        <strain evidence="9">CMW44962</strain>
    </source>
</reference>
<reference evidence="9 10" key="1">
    <citation type="journal article" date="2018" name="IMA Fungus">
        <title>IMA Genome-F 10: Nine draft genome sequences of Claviceps purpurea s.lat., including C. arundinis, C. humidiphila, and C. cf. spartinae, pseudomolecules for the pitch canker pathogen Fusarium circinatum, draft genome of Davidsoniella eucalypti, Grosmannia galeiformis, Quambalaria eucalypti, and Teratosphaeria destructans.</title>
        <authorList>
            <person name="Wingfield B.D."/>
            <person name="Liu M."/>
            <person name="Nguyen H.D."/>
            <person name="Lane F.A."/>
            <person name="Morgan S.W."/>
            <person name="De Vos L."/>
            <person name="Wilken P.M."/>
            <person name="Duong T.A."/>
            <person name="Aylward J."/>
            <person name="Coetzee M.P."/>
            <person name="Dadej K."/>
            <person name="De Beer Z.W."/>
            <person name="Findlay W."/>
            <person name="Havenga M."/>
            <person name="Kolarik M."/>
            <person name="Menzies J.G."/>
            <person name="Naidoo K."/>
            <person name="Pochopski O."/>
            <person name="Shoukouhi P."/>
            <person name="Santana Q.C."/>
            <person name="Seifert K.A."/>
            <person name="Soal N."/>
            <person name="Steenkamp E.T."/>
            <person name="Tatham C.T."/>
            <person name="van der Nest M.A."/>
            <person name="Wingfield M.J."/>
        </authorList>
    </citation>
    <scope>NUCLEOTIDE SEQUENCE [LARGE SCALE GENOMIC DNA]</scope>
    <source>
        <strain evidence="9">CMW44962</strain>
    </source>
</reference>
<dbReference type="PANTHER" id="PTHR16201:SF34">
    <property type="entry name" value="LYSOSOMAL AMINO ACID TRANSPORTER 1"/>
    <property type="match status" value="1"/>
</dbReference>
<dbReference type="EMBL" id="RIBY02001002">
    <property type="protein sequence ID" value="KAH9834275.1"/>
    <property type="molecule type" value="Genomic_DNA"/>
</dbReference>
<gene>
    <name evidence="9" type="ORF">Tdes44962_MAKER08653</name>
</gene>
<dbReference type="OrthoDB" id="8048523at2759"/>
<feature type="compositionally biased region" description="Low complexity" evidence="7">
    <location>
        <begin position="239"/>
        <end position="259"/>
    </location>
</feature>
<keyword evidence="4 8" id="KW-0472">Membrane</keyword>